<gene>
    <name evidence="2" type="ORF">g.13936</name>
</gene>
<protein>
    <submittedName>
        <fullName evidence="2">Uncharacterized protein</fullName>
    </submittedName>
</protein>
<name>A0A1B6C2E0_9HEMI</name>
<proteinExistence type="predicted"/>
<reference evidence="2" key="1">
    <citation type="submission" date="2015-12" db="EMBL/GenBank/DDBJ databases">
        <title>De novo transcriptome assembly of four potential Pierce s Disease insect vectors from Arizona vineyards.</title>
        <authorList>
            <person name="Tassone E.E."/>
        </authorList>
    </citation>
    <scope>NUCLEOTIDE SEQUENCE</scope>
</reference>
<evidence type="ECO:0000256" key="1">
    <source>
        <dbReference type="SAM" id="SignalP"/>
    </source>
</evidence>
<feature type="signal peptide" evidence="1">
    <location>
        <begin position="1"/>
        <end position="16"/>
    </location>
</feature>
<accession>A0A1B6C2E0</accession>
<keyword evidence="1" id="KW-0732">Signal</keyword>
<sequence>MLYTLAIFSIVSLVSAYNYQQVSTCRGVTGDPSFNTGQVTGIVREIYATSKTEDAGSDRCVYIKQGIFYVTRMDLGRTLLKFKLGPTKNGAFDETGPDNKSYRVVVLKKYGTECGNMNLLFRCSDSVGDASIAPFVKLHASVNATISSSCMKDAEDYAQKVLGQPVKLNVLKNCKCFPVETFCSA</sequence>
<dbReference type="AlphaFoldDB" id="A0A1B6C2E0"/>
<dbReference type="EMBL" id="GEDC01029611">
    <property type="protein sequence ID" value="JAS07687.1"/>
    <property type="molecule type" value="Transcribed_RNA"/>
</dbReference>
<feature type="chain" id="PRO_5008580066" evidence="1">
    <location>
        <begin position="17"/>
        <end position="185"/>
    </location>
</feature>
<evidence type="ECO:0000313" key="2">
    <source>
        <dbReference type="EMBL" id="JAS07687.1"/>
    </source>
</evidence>
<organism evidence="2">
    <name type="scientific">Clastoptera arizonana</name>
    <name type="common">Arizona spittle bug</name>
    <dbReference type="NCBI Taxonomy" id="38151"/>
    <lineage>
        <taxon>Eukaryota</taxon>
        <taxon>Metazoa</taxon>
        <taxon>Ecdysozoa</taxon>
        <taxon>Arthropoda</taxon>
        <taxon>Hexapoda</taxon>
        <taxon>Insecta</taxon>
        <taxon>Pterygota</taxon>
        <taxon>Neoptera</taxon>
        <taxon>Paraneoptera</taxon>
        <taxon>Hemiptera</taxon>
        <taxon>Auchenorrhyncha</taxon>
        <taxon>Cercopoidea</taxon>
        <taxon>Clastopteridae</taxon>
        <taxon>Clastoptera</taxon>
    </lineage>
</organism>